<dbReference type="EMBL" id="VSSQ01065308">
    <property type="protein sequence ID" value="MPN18053.1"/>
    <property type="molecule type" value="Genomic_DNA"/>
</dbReference>
<dbReference type="NCBIfam" id="TIGR02273">
    <property type="entry name" value="16S_RimM"/>
    <property type="match status" value="1"/>
</dbReference>
<dbReference type="Gene3D" id="2.30.30.240">
    <property type="entry name" value="PRC-barrel domain"/>
    <property type="match status" value="1"/>
</dbReference>
<organism evidence="2">
    <name type="scientific">bioreactor metagenome</name>
    <dbReference type="NCBI Taxonomy" id="1076179"/>
    <lineage>
        <taxon>unclassified sequences</taxon>
        <taxon>metagenomes</taxon>
        <taxon>ecological metagenomes</taxon>
    </lineage>
</organism>
<sequence>MLLHLSDYDTVERAESLKNVYLCVTRDNAVKLQKDTYFVADLIGCDVFDSNGKPYGKLTDVLETGANDVYEIDGGKLLVPALKRVLNEVDVERGRIVLNAAVLEEVGCFAD</sequence>
<dbReference type="PANTHER" id="PTHR33692:SF1">
    <property type="entry name" value="RIBOSOME MATURATION FACTOR RIMM"/>
    <property type="match status" value="1"/>
</dbReference>
<dbReference type="InterPro" id="IPR056792">
    <property type="entry name" value="PRC_RimM"/>
</dbReference>
<gene>
    <name evidence="2" type="primary">rimM_40</name>
    <name evidence="2" type="ORF">SDC9_165411</name>
</gene>
<name>A0A645G1I0_9ZZZZ</name>
<proteinExistence type="predicted"/>
<dbReference type="GO" id="GO:0006364">
    <property type="term" value="P:rRNA processing"/>
    <property type="evidence" value="ECO:0007669"/>
    <property type="project" value="InterPro"/>
</dbReference>
<dbReference type="GO" id="GO:0005840">
    <property type="term" value="C:ribosome"/>
    <property type="evidence" value="ECO:0007669"/>
    <property type="project" value="InterPro"/>
</dbReference>
<dbReference type="InterPro" id="IPR011961">
    <property type="entry name" value="RimM"/>
</dbReference>
<evidence type="ECO:0000313" key="2">
    <source>
        <dbReference type="EMBL" id="MPN18053.1"/>
    </source>
</evidence>
<accession>A0A645G1I0</accession>
<dbReference type="PANTHER" id="PTHR33692">
    <property type="entry name" value="RIBOSOME MATURATION FACTOR RIMM"/>
    <property type="match status" value="1"/>
</dbReference>
<reference evidence="2" key="1">
    <citation type="submission" date="2019-08" db="EMBL/GenBank/DDBJ databases">
        <authorList>
            <person name="Kucharzyk K."/>
            <person name="Murdoch R.W."/>
            <person name="Higgins S."/>
            <person name="Loffler F."/>
        </authorList>
    </citation>
    <scope>NUCLEOTIDE SEQUENCE</scope>
</reference>
<comment type="caution">
    <text evidence="2">The sequence shown here is derived from an EMBL/GenBank/DDBJ whole genome shotgun (WGS) entry which is preliminary data.</text>
</comment>
<dbReference type="SUPFAM" id="SSF50346">
    <property type="entry name" value="PRC-barrel domain"/>
    <property type="match status" value="1"/>
</dbReference>
<dbReference type="Pfam" id="PF24986">
    <property type="entry name" value="PRC_RimM"/>
    <property type="match status" value="1"/>
</dbReference>
<dbReference type="InterPro" id="IPR011033">
    <property type="entry name" value="PRC_barrel-like_sf"/>
</dbReference>
<protein>
    <submittedName>
        <fullName evidence="2">Ribosome maturation factor RimM</fullName>
    </submittedName>
</protein>
<feature type="domain" description="Ribosome maturation factor RimM PRC barrel" evidence="1">
    <location>
        <begin position="40"/>
        <end position="99"/>
    </location>
</feature>
<dbReference type="GO" id="GO:0043022">
    <property type="term" value="F:ribosome binding"/>
    <property type="evidence" value="ECO:0007669"/>
    <property type="project" value="InterPro"/>
</dbReference>
<evidence type="ECO:0000259" key="1">
    <source>
        <dbReference type="Pfam" id="PF24986"/>
    </source>
</evidence>
<dbReference type="AlphaFoldDB" id="A0A645G1I0"/>